<dbReference type="OrthoDB" id="10028886at2759"/>
<dbReference type="Gene3D" id="3.80.10.10">
    <property type="entry name" value="Ribonuclease Inhibitor"/>
    <property type="match status" value="2"/>
</dbReference>
<dbReference type="Proteomes" id="UP000091956">
    <property type="component" value="Unassembled WGS sequence"/>
</dbReference>
<reference evidence="2" key="2">
    <citation type="journal article" date="2018" name="Nat. Commun.">
        <title>Extreme sensitivity to ultraviolet light in the fungal pathogen causing white-nose syndrome of bats.</title>
        <authorList>
            <person name="Palmer J.M."/>
            <person name="Drees K.P."/>
            <person name="Foster J.T."/>
            <person name="Lindner D.L."/>
        </authorList>
    </citation>
    <scope>NUCLEOTIDE SEQUENCE [LARGE SCALE GENOMIC DNA]</scope>
    <source>
        <strain evidence="2">UAMH 10579</strain>
    </source>
</reference>
<name>A0A2P2SW44_9PEZI</name>
<evidence type="ECO:0008006" key="3">
    <source>
        <dbReference type="Google" id="ProtNLM"/>
    </source>
</evidence>
<evidence type="ECO:0000313" key="2">
    <source>
        <dbReference type="Proteomes" id="UP000091956"/>
    </source>
</evidence>
<accession>A0A2P2SW44</accession>
<proteinExistence type="predicted"/>
<dbReference type="STRING" id="342668.A0A2P2SW44"/>
<reference evidence="1 2" key="1">
    <citation type="submission" date="2016-03" db="EMBL/GenBank/DDBJ databases">
        <title>Comparative genomics of Pseudogymnoascus destructans, the fungus causing white-nose syndrome of bats.</title>
        <authorList>
            <person name="Palmer J.M."/>
            <person name="Drees K.P."/>
            <person name="Foster J.T."/>
            <person name="Lindner D.L."/>
        </authorList>
    </citation>
    <scope>NUCLEOTIDE SEQUENCE [LARGE SCALE GENOMIC DNA]</scope>
    <source>
        <strain evidence="1 2">UAMH 10579</strain>
    </source>
</reference>
<dbReference type="EMBL" id="KV460207">
    <property type="protein sequence ID" value="OBU01058.1"/>
    <property type="molecule type" value="Genomic_DNA"/>
</dbReference>
<dbReference type="GeneID" id="28834358"/>
<organism evidence="1 2">
    <name type="scientific">Pseudogymnoascus verrucosus</name>
    <dbReference type="NCBI Taxonomy" id="342668"/>
    <lineage>
        <taxon>Eukaryota</taxon>
        <taxon>Fungi</taxon>
        <taxon>Dikarya</taxon>
        <taxon>Ascomycota</taxon>
        <taxon>Pezizomycotina</taxon>
        <taxon>Leotiomycetes</taxon>
        <taxon>Thelebolales</taxon>
        <taxon>Thelebolaceae</taxon>
        <taxon>Pseudogymnoascus</taxon>
    </lineage>
</organism>
<dbReference type="AlphaFoldDB" id="A0A2P2SW44"/>
<protein>
    <recommendedName>
        <fullName evidence="3">F-box domain-containing protein</fullName>
    </recommendedName>
</protein>
<keyword evidence="2" id="KW-1185">Reference proteome</keyword>
<dbReference type="RefSeq" id="XP_018134790.1">
    <property type="nucleotide sequence ID" value="XM_018270500.1"/>
</dbReference>
<sequence>MASLPPDIMNMICEELANRRDFGTLFHLCLSGKQMAGGALWWLYRIHTHASIRGGESNEDEMSRTGEFKETSIAARVAQMKLTVSKWALQWRSIILSSLGGTVYPYCLYIQSLDLRNLVDLLEDNIFQDNFQDTFFSSLPPFSETQINTRILRSKGKKRTPINIRLFINLVGDSISKSVGDSANMLGTVAALNAIDLSGNIDPVEFPTWIGRLSRLESMALWDGTVLNRHAGDVIQKRCQSFKSLSIYTCHGEKVDLNLAGFLDALPKNTLKSLHVFSYNDIAGETFQALNQQHRESLVDLTLGNLKGPAIRSLSVLKGLTALINLDLDDAEGRINLESTANDSFLELIGWVTGCVQLKTIRLNRFVDGPAIMRALCLNDKIRLNSITLRGYTFAYNQELHRSLANQTELESLELRAETEEDDDDNIREDIDTLVSSLSSLKELRYLNILDTSNSFQSLQVELLAVSLPKLEDLSVSGHTMGDEVWGAISQLHQLRSLSFHSMTTFTFDGIMKYLSNLRQSNYGIHLYIMNATAESRLSPQEQTIIKQTIENMVNGRFSFVQYREIESDYDSESD</sequence>
<gene>
    <name evidence="1" type="ORF">VE01_00972</name>
</gene>
<dbReference type="InterPro" id="IPR032675">
    <property type="entry name" value="LRR_dom_sf"/>
</dbReference>
<dbReference type="SUPFAM" id="SSF52047">
    <property type="entry name" value="RNI-like"/>
    <property type="match status" value="1"/>
</dbReference>
<evidence type="ECO:0000313" key="1">
    <source>
        <dbReference type="EMBL" id="OBU01058.1"/>
    </source>
</evidence>